<feature type="compositionally biased region" description="Basic and acidic residues" evidence="1">
    <location>
        <begin position="288"/>
        <end position="303"/>
    </location>
</feature>
<dbReference type="EMBL" id="BAAABY010000003">
    <property type="protein sequence ID" value="GAA0443232.1"/>
    <property type="molecule type" value="Genomic_DNA"/>
</dbReference>
<feature type="transmembrane region" description="Helical" evidence="2">
    <location>
        <begin position="122"/>
        <end position="143"/>
    </location>
</feature>
<gene>
    <name evidence="3" type="ORF">GCM10010361_03960</name>
</gene>
<feature type="transmembrane region" description="Helical" evidence="2">
    <location>
        <begin position="59"/>
        <end position="79"/>
    </location>
</feature>
<keyword evidence="2" id="KW-0812">Transmembrane</keyword>
<organism evidence="3 4">
    <name type="scientific">Streptomyces olivaceiscleroticus</name>
    <dbReference type="NCBI Taxonomy" id="68245"/>
    <lineage>
        <taxon>Bacteria</taxon>
        <taxon>Bacillati</taxon>
        <taxon>Actinomycetota</taxon>
        <taxon>Actinomycetes</taxon>
        <taxon>Kitasatosporales</taxon>
        <taxon>Streptomycetaceae</taxon>
        <taxon>Streptomyces</taxon>
    </lineage>
</organism>
<keyword evidence="2" id="KW-0472">Membrane</keyword>
<feature type="region of interest" description="Disordered" evidence="1">
    <location>
        <begin position="147"/>
        <end position="303"/>
    </location>
</feature>
<feature type="transmembrane region" description="Helical" evidence="2">
    <location>
        <begin position="84"/>
        <end position="102"/>
    </location>
</feature>
<dbReference type="Proteomes" id="UP001500909">
    <property type="component" value="Unassembled WGS sequence"/>
</dbReference>
<keyword evidence="4" id="KW-1185">Reference proteome</keyword>
<comment type="caution">
    <text evidence="3">The sequence shown here is derived from an EMBL/GenBank/DDBJ whole genome shotgun (WGS) entry which is preliminary data.</text>
</comment>
<evidence type="ECO:0000313" key="4">
    <source>
        <dbReference type="Proteomes" id="UP001500909"/>
    </source>
</evidence>
<sequence length="303" mass="31941">MLVIRNVIGSLIALIGAAAAVWSPFRPWYDGRHGEDIRVADLFSGFSGFNGISGAGADVMRSLLLPMLVGALLTLLGIVLRSRLLVTLAGLVVLGFTVLWMVRQGQAAGGLTAGSGGRGLGVGVAAAVGGGILLLLAALMMSGRRGVRARRRRREEEQDYEPAPYGGPEDRYAYEGGAPYPYEGGAPYPYEGEPQGGPYAYGERGSPYAYGEQPGPGPHTGHPDVPYGGPGPLGGAHQEPWPPTHDGTTPPAGTPHITPQEPRQDGPPPDGPYRDKPAPPTQPLPRIPGDERQQGRDRPPEER</sequence>
<evidence type="ECO:0000313" key="3">
    <source>
        <dbReference type="EMBL" id="GAA0443232.1"/>
    </source>
</evidence>
<name>A0ABN0ZCE6_9ACTN</name>
<accession>A0ABN0ZCE6</accession>
<reference evidence="3 4" key="1">
    <citation type="journal article" date="2019" name="Int. J. Syst. Evol. Microbiol.">
        <title>The Global Catalogue of Microorganisms (GCM) 10K type strain sequencing project: providing services to taxonomists for standard genome sequencing and annotation.</title>
        <authorList>
            <consortium name="The Broad Institute Genomics Platform"/>
            <consortium name="The Broad Institute Genome Sequencing Center for Infectious Disease"/>
            <person name="Wu L."/>
            <person name="Ma J."/>
        </authorList>
    </citation>
    <scope>NUCLEOTIDE SEQUENCE [LARGE SCALE GENOMIC DNA]</scope>
    <source>
        <strain evidence="3 4">JCM 4805</strain>
    </source>
</reference>
<evidence type="ECO:0000256" key="2">
    <source>
        <dbReference type="SAM" id="Phobius"/>
    </source>
</evidence>
<protein>
    <submittedName>
        <fullName evidence="3">Uncharacterized protein</fullName>
    </submittedName>
</protein>
<feature type="compositionally biased region" description="Low complexity" evidence="1">
    <location>
        <begin position="174"/>
        <end position="203"/>
    </location>
</feature>
<keyword evidence="2" id="KW-1133">Transmembrane helix</keyword>
<feature type="transmembrane region" description="Helical" evidence="2">
    <location>
        <begin position="7"/>
        <end position="25"/>
    </location>
</feature>
<proteinExistence type="predicted"/>
<evidence type="ECO:0000256" key="1">
    <source>
        <dbReference type="SAM" id="MobiDB-lite"/>
    </source>
</evidence>